<proteinExistence type="predicted"/>
<dbReference type="HOGENOM" id="CLU_1030845_0_0_1"/>
<dbReference type="EMBL" id="JH767585">
    <property type="protein sequence ID" value="EON67207.1"/>
    <property type="molecule type" value="Genomic_DNA"/>
</dbReference>
<dbReference type="Gene3D" id="3.30.710.10">
    <property type="entry name" value="Potassium Channel Kv1.1, Chain A"/>
    <property type="match status" value="1"/>
</dbReference>
<dbReference type="GeneID" id="19903771"/>
<keyword evidence="3" id="KW-1185">Reference proteome</keyword>
<evidence type="ECO:0000256" key="1">
    <source>
        <dbReference type="SAM" id="MobiDB-lite"/>
    </source>
</evidence>
<dbReference type="OrthoDB" id="194443at2759"/>
<evidence type="ECO:0000313" key="3">
    <source>
        <dbReference type="Proteomes" id="UP000016924"/>
    </source>
</evidence>
<dbReference type="SUPFAM" id="SSF54695">
    <property type="entry name" value="POZ domain"/>
    <property type="match status" value="1"/>
</dbReference>
<dbReference type="PANTHER" id="PTHR47843:SF2">
    <property type="entry name" value="BTB DOMAIN-CONTAINING PROTEIN"/>
    <property type="match status" value="1"/>
</dbReference>
<accession>R7YZ76</accession>
<evidence type="ECO:0008006" key="4">
    <source>
        <dbReference type="Google" id="ProtNLM"/>
    </source>
</evidence>
<organism evidence="2 3">
    <name type="scientific">Coniosporium apollinis (strain CBS 100218)</name>
    <name type="common">Rock-inhabiting black yeast</name>
    <dbReference type="NCBI Taxonomy" id="1168221"/>
    <lineage>
        <taxon>Eukaryota</taxon>
        <taxon>Fungi</taxon>
        <taxon>Dikarya</taxon>
        <taxon>Ascomycota</taxon>
        <taxon>Pezizomycotina</taxon>
        <taxon>Dothideomycetes</taxon>
        <taxon>Dothideomycetes incertae sedis</taxon>
        <taxon>Coniosporium</taxon>
    </lineage>
</organism>
<dbReference type="CDD" id="cd18186">
    <property type="entry name" value="BTB_POZ_ZBTB_KLHL-like"/>
    <property type="match status" value="1"/>
</dbReference>
<feature type="region of interest" description="Disordered" evidence="1">
    <location>
        <begin position="1"/>
        <end position="25"/>
    </location>
</feature>
<dbReference type="AlphaFoldDB" id="R7YZ76"/>
<dbReference type="Proteomes" id="UP000016924">
    <property type="component" value="Unassembled WGS sequence"/>
</dbReference>
<name>R7YZ76_CONA1</name>
<dbReference type="PANTHER" id="PTHR47843">
    <property type="entry name" value="BTB DOMAIN-CONTAINING PROTEIN-RELATED"/>
    <property type="match status" value="1"/>
</dbReference>
<feature type="compositionally biased region" description="Polar residues" evidence="1">
    <location>
        <begin position="1"/>
        <end position="12"/>
    </location>
</feature>
<dbReference type="RefSeq" id="XP_007782524.1">
    <property type="nucleotide sequence ID" value="XM_007784334.1"/>
</dbReference>
<gene>
    <name evidence="2" type="ORF">W97_06460</name>
</gene>
<dbReference type="eggNOG" id="ENOG502T17B">
    <property type="taxonomic scope" value="Eukaryota"/>
</dbReference>
<reference evidence="3" key="1">
    <citation type="submission" date="2012-06" db="EMBL/GenBank/DDBJ databases">
        <title>The genome sequence of Coniosporium apollinis CBS 100218.</title>
        <authorList>
            <consortium name="The Broad Institute Genome Sequencing Platform"/>
            <person name="Cuomo C."/>
            <person name="Gorbushina A."/>
            <person name="Noack S."/>
            <person name="Walker B."/>
            <person name="Young S.K."/>
            <person name="Zeng Q."/>
            <person name="Gargeya S."/>
            <person name="Fitzgerald M."/>
            <person name="Haas B."/>
            <person name="Abouelleil A."/>
            <person name="Alvarado L."/>
            <person name="Arachchi H.M."/>
            <person name="Berlin A.M."/>
            <person name="Chapman S.B."/>
            <person name="Goldberg J."/>
            <person name="Griggs A."/>
            <person name="Gujja S."/>
            <person name="Hansen M."/>
            <person name="Howarth C."/>
            <person name="Imamovic A."/>
            <person name="Larimer J."/>
            <person name="McCowan C."/>
            <person name="Montmayeur A."/>
            <person name="Murphy C."/>
            <person name="Neiman D."/>
            <person name="Pearson M."/>
            <person name="Priest M."/>
            <person name="Roberts A."/>
            <person name="Saif S."/>
            <person name="Shea T."/>
            <person name="Sisk P."/>
            <person name="Sykes S."/>
            <person name="Wortman J."/>
            <person name="Nusbaum C."/>
            <person name="Birren B."/>
        </authorList>
    </citation>
    <scope>NUCLEOTIDE SEQUENCE [LARGE SCALE GENOMIC DNA]</scope>
    <source>
        <strain evidence="3">CBS 100218</strain>
    </source>
</reference>
<sequence length="244" mass="28126">MAQALQKASGSSLGKRKREEDSSCPNLVFPPVPIYNNDSVIEVTVGRNRKKRTWRVAEGPLTYYSTYFQGALRPGHFKEGEERKIHLTHDDPDVFQLFFYWLFTHQLWDKSLSPGSVPLDWDLLCRIYVFGDARGIPALRNTAIDALMDKIGVEWEVLLSTQSHYIYKNTLEGSLLRKLAVDQVIKTRNVKVLLKVPCHWEFSTEVAVEMQRVTGNRKIIGQDDWKLINKCEYHDHTEVTSMKG</sequence>
<dbReference type="InterPro" id="IPR011333">
    <property type="entry name" value="SKP1/BTB/POZ_sf"/>
</dbReference>
<protein>
    <recommendedName>
        <fullName evidence="4">BTB domain-containing protein</fullName>
    </recommendedName>
</protein>
<evidence type="ECO:0000313" key="2">
    <source>
        <dbReference type="EMBL" id="EON67207.1"/>
    </source>
</evidence>